<evidence type="ECO:0000256" key="3">
    <source>
        <dbReference type="ARBA" id="ARBA00022741"/>
    </source>
</evidence>
<dbReference type="GO" id="GO:0005524">
    <property type="term" value="F:ATP binding"/>
    <property type="evidence" value="ECO:0007669"/>
    <property type="project" value="UniProtKB-KW"/>
</dbReference>
<dbReference type="GO" id="GO:0030253">
    <property type="term" value="P:protein secretion by the type I secretion system"/>
    <property type="evidence" value="ECO:0007669"/>
    <property type="project" value="InterPro"/>
</dbReference>
<evidence type="ECO:0000313" key="11">
    <source>
        <dbReference type="EMBL" id="PCG14756.1"/>
    </source>
</evidence>
<dbReference type="SUPFAM" id="SSF90123">
    <property type="entry name" value="ABC transporter transmembrane region"/>
    <property type="match status" value="1"/>
</dbReference>
<dbReference type="Gene3D" id="1.20.1560.10">
    <property type="entry name" value="ABC transporter type 1, transmembrane domain"/>
    <property type="match status" value="1"/>
</dbReference>
<evidence type="ECO:0000256" key="1">
    <source>
        <dbReference type="ARBA" id="ARBA00004651"/>
    </source>
</evidence>
<dbReference type="SUPFAM" id="SSF52540">
    <property type="entry name" value="P-loop containing nucleoside triphosphate hydrolases"/>
    <property type="match status" value="1"/>
</dbReference>
<gene>
    <name evidence="11" type="ORF">COA07_09760</name>
</gene>
<accession>A0A2A4I996</accession>
<dbReference type="PROSITE" id="PS50893">
    <property type="entry name" value="ABC_TRANSPORTER_2"/>
    <property type="match status" value="1"/>
</dbReference>
<evidence type="ECO:0000256" key="6">
    <source>
        <dbReference type="ARBA" id="ARBA00023136"/>
    </source>
</evidence>
<feature type="transmembrane region" description="Helical" evidence="8">
    <location>
        <begin position="262"/>
        <end position="285"/>
    </location>
</feature>
<dbReference type="PROSITE" id="PS50929">
    <property type="entry name" value="ABC_TM1F"/>
    <property type="match status" value="1"/>
</dbReference>
<feature type="compositionally biased region" description="Gly residues" evidence="7">
    <location>
        <begin position="564"/>
        <end position="575"/>
    </location>
</feature>
<dbReference type="GO" id="GO:0030256">
    <property type="term" value="C:type I protein secretion system complex"/>
    <property type="evidence" value="ECO:0007669"/>
    <property type="project" value="InterPro"/>
</dbReference>
<evidence type="ECO:0000259" key="9">
    <source>
        <dbReference type="PROSITE" id="PS50893"/>
    </source>
</evidence>
<proteinExistence type="predicted"/>
<dbReference type="AlphaFoldDB" id="A0A2A4I996"/>
<feature type="transmembrane region" description="Helical" evidence="8">
    <location>
        <begin position="150"/>
        <end position="178"/>
    </location>
</feature>
<feature type="transmembrane region" description="Helical" evidence="8">
    <location>
        <begin position="28"/>
        <end position="50"/>
    </location>
</feature>
<dbReference type="Gene3D" id="3.40.50.300">
    <property type="entry name" value="P-loop containing nucleotide triphosphate hydrolases"/>
    <property type="match status" value="1"/>
</dbReference>
<evidence type="ECO:0000259" key="10">
    <source>
        <dbReference type="PROSITE" id="PS50929"/>
    </source>
</evidence>
<keyword evidence="6 8" id="KW-0472">Membrane</keyword>
<feature type="transmembrane region" description="Helical" evidence="8">
    <location>
        <begin position="62"/>
        <end position="82"/>
    </location>
</feature>
<dbReference type="InterPro" id="IPR011527">
    <property type="entry name" value="ABC1_TM_dom"/>
</dbReference>
<dbReference type="InterPro" id="IPR003439">
    <property type="entry name" value="ABC_transporter-like_ATP-bd"/>
</dbReference>
<dbReference type="GO" id="GO:0034040">
    <property type="term" value="F:ATPase-coupled lipid transmembrane transporter activity"/>
    <property type="evidence" value="ECO:0007669"/>
    <property type="project" value="TreeGrafter"/>
</dbReference>
<feature type="domain" description="ABC transmembrane type-1" evidence="10">
    <location>
        <begin position="29"/>
        <end position="305"/>
    </location>
</feature>
<dbReference type="GO" id="GO:0140359">
    <property type="term" value="F:ABC-type transporter activity"/>
    <property type="evidence" value="ECO:0007669"/>
    <property type="project" value="InterPro"/>
</dbReference>
<comment type="caution">
    <text evidence="11">The sequence shown here is derived from an EMBL/GenBank/DDBJ whole genome shotgun (WGS) entry which is preliminary data.</text>
</comment>
<evidence type="ECO:0000256" key="4">
    <source>
        <dbReference type="ARBA" id="ARBA00022840"/>
    </source>
</evidence>
<comment type="subcellular location">
    <subcellularLocation>
        <location evidence="1">Cell membrane</location>
        <topology evidence="1">Multi-pass membrane protein</topology>
    </subcellularLocation>
</comment>
<dbReference type="SMART" id="SM00382">
    <property type="entry name" value="AAA"/>
    <property type="match status" value="1"/>
</dbReference>
<keyword evidence="5 8" id="KW-1133">Transmembrane helix</keyword>
<evidence type="ECO:0000256" key="5">
    <source>
        <dbReference type="ARBA" id="ARBA00022989"/>
    </source>
</evidence>
<reference evidence="11 12" key="1">
    <citation type="submission" date="2017-09" db="EMBL/GenBank/DDBJ databases">
        <title>Sphingomonas adhaesiva DSM 7418, whole genome shotgun sequence.</title>
        <authorList>
            <person name="Feng G."/>
            <person name="Zhu H."/>
        </authorList>
    </citation>
    <scope>NUCLEOTIDE SEQUENCE [LARGE SCALE GENOMIC DNA]</scope>
    <source>
        <strain evidence="11 12">DSM 7418</strain>
    </source>
</reference>
<name>A0A2A4I996_9SPHN</name>
<dbReference type="Proteomes" id="UP000218323">
    <property type="component" value="Unassembled WGS sequence"/>
</dbReference>
<dbReference type="InterPro" id="IPR010128">
    <property type="entry name" value="ATPase_T1SS_PrtD-like"/>
</dbReference>
<keyword evidence="4" id="KW-0067">ATP-binding</keyword>
<evidence type="ECO:0000256" key="2">
    <source>
        <dbReference type="ARBA" id="ARBA00022692"/>
    </source>
</evidence>
<feature type="region of interest" description="Disordered" evidence="7">
    <location>
        <begin position="564"/>
        <end position="598"/>
    </location>
</feature>
<dbReference type="NCBIfam" id="TIGR01842">
    <property type="entry name" value="type_I_sec_PrtD"/>
    <property type="match status" value="1"/>
</dbReference>
<evidence type="ECO:0000313" key="12">
    <source>
        <dbReference type="Proteomes" id="UP000218323"/>
    </source>
</evidence>
<keyword evidence="3" id="KW-0547">Nucleotide-binding</keyword>
<dbReference type="PANTHER" id="PTHR24221">
    <property type="entry name" value="ATP-BINDING CASSETTE SUB-FAMILY B"/>
    <property type="match status" value="1"/>
</dbReference>
<evidence type="ECO:0000256" key="8">
    <source>
        <dbReference type="SAM" id="Phobius"/>
    </source>
</evidence>
<dbReference type="EMBL" id="NWVC01000003">
    <property type="protein sequence ID" value="PCG14756.1"/>
    <property type="molecule type" value="Genomic_DNA"/>
</dbReference>
<feature type="domain" description="ABC transporter" evidence="9">
    <location>
        <begin position="335"/>
        <end position="578"/>
    </location>
</feature>
<organism evidence="11 12">
    <name type="scientific">Sphingomonas adhaesiva</name>
    <dbReference type="NCBI Taxonomy" id="28212"/>
    <lineage>
        <taxon>Bacteria</taxon>
        <taxon>Pseudomonadati</taxon>
        <taxon>Pseudomonadota</taxon>
        <taxon>Alphaproteobacteria</taxon>
        <taxon>Sphingomonadales</taxon>
        <taxon>Sphingomonadaceae</taxon>
        <taxon>Sphingomonas</taxon>
    </lineage>
</organism>
<dbReference type="InterPro" id="IPR027417">
    <property type="entry name" value="P-loop_NTPase"/>
</dbReference>
<evidence type="ECO:0000256" key="7">
    <source>
        <dbReference type="SAM" id="MobiDB-lite"/>
    </source>
</evidence>
<dbReference type="GO" id="GO:0016887">
    <property type="term" value="F:ATP hydrolysis activity"/>
    <property type="evidence" value="ECO:0007669"/>
    <property type="project" value="InterPro"/>
</dbReference>
<dbReference type="InterPro" id="IPR003593">
    <property type="entry name" value="AAA+_ATPase"/>
</dbReference>
<sequence length="598" mass="62305">MSSIASPRSMRGSADPIRRAFARCRPHLAGAAAFSALGNLLYLTPSLFMLQVYDRVVPSGSIPTLVALGLLTLAGLAALAAFEWLRSRVLIRASAALEATLARDTLAVAMNRPDLSRVQRAEAMRDFDTVRQGIGSPGVLAAMDAPWTPIYILVAFLLHPALGLMMIVAGAILLALAWTNEAMTASPMKRAGEAVSIAYARQNHAAAFAAEARALGMVQSLSWRQAGERGAANALQLEASFAGSAHGSIIKFFRLAVQSGSLALGAVLVIEGSLSAGSMIAASLLMSRALAPIEQAVGSWRTIVSLRAAYRRLSGLFDGAPVREHTALPAPTGAVQVEQLTVCAPLTGRVLLSEIGFAVEPGTIVGIVGHSGAGKSTLLRAIAGAVAPQAGHVRFDGTSRADWDAERLAEHVGFVPQDSILFPGTVKENITRFRRPNDAQEAMRLDAAAIAAAQAIGAHDMIARLPQGYDTLLDIGGTGLSAGQAQQVAIARALFGDPAVLVLDEPTAHLDAEAQRAFAALLVRMREARRTVLFATHSTDVLAGADMLLVLEAGRIAQFGPIAGAGGDPGSGPGSGQRPASFISAITPASYRPRKANA</sequence>
<keyword evidence="12" id="KW-1185">Reference proteome</keyword>
<dbReference type="PANTHER" id="PTHR24221:SF654">
    <property type="entry name" value="ATP-BINDING CASSETTE SUB-FAMILY B MEMBER 6"/>
    <property type="match status" value="1"/>
</dbReference>
<dbReference type="Pfam" id="PF00005">
    <property type="entry name" value="ABC_tran"/>
    <property type="match status" value="1"/>
</dbReference>
<keyword evidence="2 8" id="KW-0812">Transmembrane</keyword>
<protein>
    <submittedName>
        <fullName evidence="11">Type I secretion system permease/ATPase</fullName>
    </submittedName>
</protein>
<dbReference type="GO" id="GO:0005886">
    <property type="term" value="C:plasma membrane"/>
    <property type="evidence" value="ECO:0007669"/>
    <property type="project" value="UniProtKB-SubCell"/>
</dbReference>
<dbReference type="InterPro" id="IPR036640">
    <property type="entry name" value="ABC1_TM_sf"/>
</dbReference>
<dbReference type="InterPro" id="IPR039421">
    <property type="entry name" value="Type_1_exporter"/>
</dbReference>